<dbReference type="GO" id="GO:0005524">
    <property type="term" value="F:ATP binding"/>
    <property type="evidence" value="ECO:0007669"/>
    <property type="project" value="UniProtKB-KW"/>
</dbReference>
<dbReference type="Gene3D" id="3.40.50.300">
    <property type="entry name" value="P-loop containing nucleotide triphosphate hydrolases"/>
    <property type="match status" value="1"/>
</dbReference>
<gene>
    <name evidence="6" type="ORF">EOD73_14410</name>
</gene>
<keyword evidence="2" id="KW-0472">Membrane</keyword>
<dbReference type="InterPro" id="IPR050093">
    <property type="entry name" value="ABC_SmlMolc_Importer"/>
</dbReference>
<evidence type="ECO:0000313" key="6">
    <source>
        <dbReference type="EMBL" id="RVT83757.1"/>
    </source>
</evidence>
<proteinExistence type="predicted"/>
<dbReference type="PANTHER" id="PTHR42781">
    <property type="entry name" value="SPERMIDINE/PUTRESCINE IMPORT ATP-BINDING PROTEIN POTA"/>
    <property type="match status" value="1"/>
</dbReference>
<dbReference type="Proteomes" id="UP000288587">
    <property type="component" value="Unassembled WGS sequence"/>
</dbReference>
<sequence>MIDLALHTTLRDGPRRFTLDLALRSQAKVLGVYGASGAGKSLALQAIAGLAPVTEGRVVVNGRVWLDTAQRVNQPVPERRVGLLFQHYALFPHLSVRANVAFGLTRWWQRLKPADAARVDALLARFGLSAMAHSRPDRLSGGQRQRVALARALACEPELLLLDEPFAALNPQLRVPLRRELAQTCAEWGVPVVLVTHDVDDLLDLADEAVLIDEGRVLKHVNLRDASPDALAEAGLQPEPDTPERARRRALLA</sequence>
<dbReference type="InterPro" id="IPR003593">
    <property type="entry name" value="AAA+_ATPase"/>
</dbReference>
<keyword evidence="1" id="KW-0813">Transport</keyword>
<dbReference type="PANTHER" id="PTHR42781:SF4">
    <property type="entry name" value="SPERMIDINE_PUTRESCINE IMPORT ATP-BINDING PROTEIN POTA"/>
    <property type="match status" value="1"/>
</dbReference>
<evidence type="ECO:0000313" key="7">
    <source>
        <dbReference type="Proteomes" id="UP000288587"/>
    </source>
</evidence>
<dbReference type="PROSITE" id="PS00211">
    <property type="entry name" value="ABC_TRANSPORTER_1"/>
    <property type="match status" value="1"/>
</dbReference>
<dbReference type="AlphaFoldDB" id="A0A3S2XPF8"/>
<evidence type="ECO:0000256" key="1">
    <source>
        <dbReference type="ARBA" id="ARBA00022448"/>
    </source>
</evidence>
<dbReference type="OrthoDB" id="5298774at2"/>
<keyword evidence="4 6" id="KW-0067">ATP-binding</keyword>
<organism evidence="6 7">
    <name type="scientific">Inhella crocodyli</name>
    <dbReference type="NCBI Taxonomy" id="2499851"/>
    <lineage>
        <taxon>Bacteria</taxon>
        <taxon>Pseudomonadati</taxon>
        <taxon>Pseudomonadota</taxon>
        <taxon>Betaproteobacteria</taxon>
        <taxon>Burkholderiales</taxon>
        <taxon>Sphaerotilaceae</taxon>
        <taxon>Inhella</taxon>
    </lineage>
</organism>
<dbReference type="Pfam" id="PF00005">
    <property type="entry name" value="ABC_tran"/>
    <property type="match status" value="1"/>
</dbReference>
<accession>A0A3S2XPF8</accession>
<keyword evidence="7" id="KW-1185">Reference proteome</keyword>
<dbReference type="InterPro" id="IPR017871">
    <property type="entry name" value="ABC_transporter-like_CS"/>
</dbReference>
<dbReference type="RefSeq" id="WP_127683721.1">
    <property type="nucleotide sequence ID" value="NZ_SACM01000004.1"/>
</dbReference>
<keyword evidence="2" id="KW-1003">Cell membrane</keyword>
<dbReference type="SMART" id="SM00382">
    <property type="entry name" value="AAA"/>
    <property type="match status" value="1"/>
</dbReference>
<evidence type="ECO:0000256" key="3">
    <source>
        <dbReference type="ARBA" id="ARBA00022741"/>
    </source>
</evidence>
<dbReference type="PROSITE" id="PS50893">
    <property type="entry name" value="ABC_TRANSPORTER_2"/>
    <property type="match status" value="1"/>
</dbReference>
<feature type="domain" description="ABC transporter" evidence="5">
    <location>
        <begin position="1"/>
        <end position="239"/>
    </location>
</feature>
<dbReference type="InterPro" id="IPR027417">
    <property type="entry name" value="P-loop_NTPase"/>
</dbReference>
<dbReference type="InterPro" id="IPR003439">
    <property type="entry name" value="ABC_transporter-like_ATP-bd"/>
</dbReference>
<keyword evidence="3" id="KW-0547">Nucleotide-binding</keyword>
<dbReference type="EMBL" id="SACM01000004">
    <property type="protein sequence ID" value="RVT83757.1"/>
    <property type="molecule type" value="Genomic_DNA"/>
</dbReference>
<dbReference type="GO" id="GO:0016887">
    <property type="term" value="F:ATP hydrolysis activity"/>
    <property type="evidence" value="ECO:0007669"/>
    <property type="project" value="InterPro"/>
</dbReference>
<evidence type="ECO:0000256" key="4">
    <source>
        <dbReference type="ARBA" id="ARBA00022840"/>
    </source>
</evidence>
<reference evidence="6 7" key="1">
    <citation type="submission" date="2019-01" db="EMBL/GenBank/DDBJ databases">
        <authorList>
            <person name="Chen W.-M."/>
        </authorList>
    </citation>
    <scope>NUCLEOTIDE SEQUENCE [LARGE SCALE GENOMIC DNA]</scope>
    <source>
        <strain evidence="6 7">CCP-18</strain>
    </source>
</reference>
<evidence type="ECO:0000256" key="2">
    <source>
        <dbReference type="ARBA" id="ARBA00022475"/>
    </source>
</evidence>
<dbReference type="SUPFAM" id="SSF52540">
    <property type="entry name" value="P-loop containing nucleoside triphosphate hydrolases"/>
    <property type="match status" value="1"/>
</dbReference>
<comment type="caution">
    <text evidence="6">The sequence shown here is derived from an EMBL/GenBank/DDBJ whole genome shotgun (WGS) entry which is preliminary data.</text>
</comment>
<evidence type="ECO:0000259" key="5">
    <source>
        <dbReference type="PROSITE" id="PS50893"/>
    </source>
</evidence>
<protein>
    <submittedName>
        <fullName evidence="6">ATP-binding cassette domain-containing protein</fullName>
    </submittedName>
</protein>
<name>A0A3S2XPF8_9BURK</name>